<accession>A0ABX4FTL0</accession>
<evidence type="ECO:0000256" key="4">
    <source>
        <dbReference type="SAM" id="Phobius"/>
    </source>
</evidence>
<dbReference type="SMART" id="SM00028">
    <property type="entry name" value="TPR"/>
    <property type="match status" value="5"/>
</dbReference>
<dbReference type="InterPro" id="IPR000160">
    <property type="entry name" value="GGDEF_dom"/>
</dbReference>
<dbReference type="InterPro" id="IPR043128">
    <property type="entry name" value="Rev_trsase/Diguanyl_cyclase"/>
</dbReference>
<dbReference type="CDD" id="cd01949">
    <property type="entry name" value="GGDEF"/>
    <property type="match status" value="1"/>
</dbReference>
<dbReference type="InterPro" id="IPR050469">
    <property type="entry name" value="Diguanylate_Cyclase"/>
</dbReference>
<dbReference type="SUPFAM" id="SSF55073">
    <property type="entry name" value="Nucleotide cyclase"/>
    <property type="match status" value="1"/>
</dbReference>
<dbReference type="PANTHER" id="PTHR45138">
    <property type="entry name" value="REGULATORY COMPONENTS OF SENSORY TRANSDUCTION SYSTEM"/>
    <property type="match status" value="1"/>
</dbReference>
<dbReference type="Proteomes" id="UP000215999">
    <property type="component" value="Unassembled WGS sequence"/>
</dbReference>
<comment type="caution">
    <text evidence="6">The sequence shown here is derived from an EMBL/GenBank/DDBJ whole genome shotgun (WGS) entry which is preliminary data.</text>
</comment>
<keyword evidence="3" id="KW-0802">TPR repeat</keyword>
<dbReference type="PANTHER" id="PTHR45138:SF9">
    <property type="entry name" value="DIGUANYLATE CYCLASE DGCM-RELATED"/>
    <property type="match status" value="1"/>
</dbReference>
<dbReference type="PROSITE" id="PS50005">
    <property type="entry name" value="TPR"/>
    <property type="match status" value="1"/>
</dbReference>
<dbReference type="Gene3D" id="1.25.40.10">
    <property type="entry name" value="Tetratricopeptide repeat domain"/>
    <property type="match status" value="2"/>
</dbReference>
<evidence type="ECO:0000313" key="6">
    <source>
        <dbReference type="EMBL" id="OZS42223.1"/>
    </source>
</evidence>
<dbReference type="Pfam" id="PF00990">
    <property type="entry name" value="GGDEF"/>
    <property type="match status" value="1"/>
</dbReference>
<dbReference type="PROSITE" id="PS51257">
    <property type="entry name" value="PROKAR_LIPOPROTEIN"/>
    <property type="match status" value="1"/>
</dbReference>
<keyword evidence="4" id="KW-1133">Transmembrane helix</keyword>
<dbReference type="NCBIfam" id="TIGR00254">
    <property type="entry name" value="GGDEF"/>
    <property type="match status" value="1"/>
</dbReference>
<keyword evidence="7" id="KW-1185">Reference proteome</keyword>
<organism evidence="6 7">
    <name type="scientific">Photobacterium sanguinicancri</name>
    <dbReference type="NCBI Taxonomy" id="875932"/>
    <lineage>
        <taxon>Bacteria</taxon>
        <taxon>Pseudomonadati</taxon>
        <taxon>Pseudomonadota</taxon>
        <taxon>Gammaproteobacteria</taxon>
        <taxon>Vibrionales</taxon>
        <taxon>Vibrionaceae</taxon>
        <taxon>Photobacterium</taxon>
    </lineage>
</organism>
<evidence type="ECO:0000259" key="5">
    <source>
        <dbReference type="PROSITE" id="PS50887"/>
    </source>
</evidence>
<reference evidence="6 7" key="1">
    <citation type="journal article" date="2016" name="Antonie Van Leeuwenhoek">
        <title>Photobacterium sanguinicancri sp. nov. isolated from marine animals.</title>
        <authorList>
            <person name="Gomez-Gil B."/>
            <person name="Roque A."/>
            <person name="Rotllant G."/>
            <person name="Romalde J.L."/>
            <person name="Doce A."/>
            <person name="Eggermont M."/>
            <person name="Defoirdt T."/>
        </authorList>
    </citation>
    <scope>NUCLEOTIDE SEQUENCE [LARGE SCALE GENOMIC DNA]</scope>
    <source>
        <strain evidence="6 7">CAIM 1827</strain>
    </source>
</reference>
<feature type="repeat" description="TPR" evidence="3">
    <location>
        <begin position="368"/>
        <end position="401"/>
    </location>
</feature>
<protein>
    <recommendedName>
        <fullName evidence="1">diguanylate cyclase</fullName>
        <ecNumber evidence="1">2.7.7.65</ecNumber>
    </recommendedName>
</protein>
<dbReference type="InterPro" id="IPR011990">
    <property type="entry name" value="TPR-like_helical_dom_sf"/>
</dbReference>
<comment type="catalytic activity">
    <reaction evidence="2">
        <text>2 GTP = 3',3'-c-di-GMP + 2 diphosphate</text>
        <dbReference type="Rhea" id="RHEA:24898"/>
        <dbReference type="ChEBI" id="CHEBI:33019"/>
        <dbReference type="ChEBI" id="CHEBI:37565"/>
        <dbReference type="ChEBI" id="CHEBI:58805"/>
        <dbReference type="EC" id="2.7.7.65"/>
    </reaction>
</comment>
<dbReference type="SMART" id="SM00267">
    <property type="entry name" value="GGDEF"/>
    <property type="match status" value="1"/>
</dbReference>
<keyword evidence="4" id="KW-0812">Transmembrane</keyword>
<evidence type="ECO:0000313" key="7">
    <source>
        <dbReference type="Proteomes" id="UP000215999"/>
    </source>
</evidence>
<sequence>MYSHRSSPFMYAVRIGILSLIIATGCIVSVQAKPSDFIYTPSVIQHDSRLMSAYIQSLRDPERAYGFIKQFIASKSGKPMTGWERVYYVLTMSRLEAYTLTEEKPLDVIGELEELAKTLDQPWIEGEALLHRAILAKETGEYENGLSYLDEVLLIAKKTGFKNLTARALKWQANIWYYQSKYDQVLSNYLKALSYFEEQQDYAQVVLVLSNIGNMYTDLDQWALAKKYNEKAFEVFNHNHIKNDYTATLLYIHAGLVANYFNLENEEAGYIRKAIKHASKTGSSYIQLVTLTNYTSVLLDENKLEASLKMSKECLQLADNIKDRVGRAFCYESKSLAYLELKELNEAISTALVALDIYKEYGSNSQVIRLYKLLSDIYSKNGNYKVSLEYFQRYVNEKESHYLRAKREEIRSLQTQYITQKKEHQIALLKADSELKSAQITSQHSREIILLLSILLGAAVLGLLYRRNNHLSKDNVELAQSNVSLTEQSFQDPLTGMYNRRYIQQWITGEIKGEMPRVSKYIVALLDIDYFKQINDIHGHDIGDRVLQEISSRLQHSCRTHDKVARWGGEEFVAIFSVSDSSNTYELLDRIRRAVLLENVSIEGRELEVTVSIGGVEVESRDLLASHWQEYLAKADNALYQVKSNGRNGVGIELN</sequence>
<dbReference type="SUPFAM" id="SSF48452">
    <property type="entry name" value="TPR-like"/>
    <property type="match status" value="2"/>
</dbReference>
<gene>
    <name evidence="6" type="ORF">ASV53_19545</name>
</gene>
<feature type="transmembrane region" description="Helical" evidence="4">
    <location>
        <begin position="448"/>
        <end position="465"/>
    </location>
</feature>
<dbReference type="InterPro" id="IPR019734">
    <property type="entry name" value="TPR_rpt"/>
</dbReference>
<proteinExistence type="predicted"/>
<feature type="domain" description="GGDEF" evidence="5">
    <location>
        <begin position="519"/>
        <end position="655"/>
    </location>
</feature>
<dbReference type="EMBL" id="NOIF01000173">
    <property type="protein sequence ID" value="OZS42223.1"/>
    <property type="molecule type" value="Genomic_DNA"/>
</dbReference>
<name>A0ABX4FTL0_9GAMM</name>
<evidence type="ECO:0000256" key="2">
    <source>
        <dbReference type="ARBA" id="ARBA00034247"/>
    </source>
</evidence>
<keyword evidence="4" id="KW-0472">Membrane</keyword>
<evidence type="ECO:0000256" key="3">
    <source>
        <dbReference type="PROSITE-ProRule" id="PRU00339"/>
    </source>
</evidence>
<dbReference type="PROSITE" id="PS50887">
    <property type="entry name" value="GGDEF"/>
    <property type="match status" value="1"/>
</dbReference>
<evidence type="ECO:0000256" key="1">
    <source>
        <dbReference type="ARBA" id="ARBA00012528"/>
    </source>
</evidence>
<dbReference type="EC" id="2.7.7.65" evidence="1"/>
<dbReference type="Gene3D" id="3.30.70.270">
    <property type="match status" value="1"/>
</dbReference>
<dbReference type="InterPro" id="IPR029787">
    <property type="entry name" value="Nucleotide_cyclase"/>
</dbReference>